<dbReference type="InterPro" id="IPR013083">
    <property type="entry name" value="Znf_RING/FYVE/PHD"/>
</dbReference>
<dbReference type="PANTHER" id="PTHR24099:SF15">
    <property type="entry name" value="E3 UBIQUITIN-PROTEIN LIGASE TRIM9"/>
    <property type="match status" value="1"/>
</dbReference>
<dbReference type="SUPFAM" id="SSF57850">
    <property type="entry name" value="RING/U-box"/>
    <property type="match status" value="1"/>
</dbReference>
<sequence>MEDELRCPACKQFVSRPVLLPCAHSYCLQCALTCQVPVGSSGQVSLHGGILSAGQQPSPSASTSAHPSTDTAHSTTGSDTASVCVSDHDAESDKLSVLSETDSGVVVCTNSRPNSFLGGNLNLFGNLNLAPASYRGILTPPPSGAFALICAACHKPAYFPDDQGPHFLPKNTALANVVQRYLRQGGGPKSPGSCASSSGAQTPTSCTSESDLTAVCQLCEGKPNPAAVFCEQCDIYYCQPCQNSLHPARGPLAKHYLTAATNSPRKTPLSSLSRSSLSLAREAKCLEHLTETLTMFCLVCKTPVCCLCLQDGRHGTHDVQSLASMCKVQKVSAHGGKCVFFANRTPADVRRPRSQCDLSHLSDILAPALLAQVADYGAAPLNRSPGGAESFTPVTARFCLEAFGPGGIPSARPRP</sequence>
<dbReference type="PROSITE" id="PS50119">
    <property type="entry name" value="ZF_BBOX"/>
    <property type="match status" value="2"/>
</dbReference>
<dbReference type="Pfam" id="PF00097">
    <property type="entry name" value="zf-C3HC4"/>
    <property type="match status" value="1"/>
</dbReference>
<dbReference type="InterPro" id="IPR018957">
    <property type="entry name" value="Znf_C3HC4_RING-type"/>
</dbReference>
<feature type="region of interest" description="Disordered" evidence="5">
    <location>
        <begin position="188"/>
        <end position="207"/>
    </location>
</feature>
<name>A0A914VFB4_9BILA</name>
<feature type="compositionally biased region" description="Polar residues" evidence="5">
    <location>
        <begin position="193"/>
        <end position="207"/>
    </location>
</feature>
<dbReference type="Proteomes" id="UP000887566">
    <property type="component" value="Unplaced"/>
</dbReference>
<dbReference type="PANTHER" id="PTHR24099">
    <property type="entry name" value="E3 UBIQUITIN-PROTEIN LIGASE TRIM36-RELATED"/>
    <property type="match status" value="1"/>
</dbReference>
<keyword evidence="3" id="KW-0862">Zinc</keyword>
<evidence type="ECO:0000313" key="8">
    <source>
        <dbReference type="WBParaSite" id="PSAMB.scaffold1888size26938.g15480.t1"/>
    </source>
</evidence>
<keyword evidence="1" id="KW-0479">Metal-binding</keyword>
<dbReference type="Gene3D" id="3.30.40.10">
    <property type="entry name" value="Zinc/RING finger domain, C3HC4 (zinc finger)"/>
    <property type="match status" value="1"/>
</dbReference>
<evidence type="ECO:0000256" key="2">
    <source>
        <dbReference type="ARBA" id="ARBA00022771"/>
    </source>
</evidence>
<feature type="region of interest" description="Disordered" evidence="5">
    <location>
        <begin position="49"/>
        <end position="83"/>
    </location>
</feature>
<proteinExistence type="predicted"/>
<dbReference type="GO" id="GO:0043005">
    <property type="term" value="C:neuron projection"/>
    <property type="evidence" value="ECO:0007669"/>
    <property type="project" value="TreeGrafter"/>
</dbReference>
<dbReference type="CDD" id="cd19764">
    <property type="entry name" value="Bbox2_TRIM9-like"/>
    <property type="match status" value="1"/>
</dbReference>
<feature type="domain" description="B box-type" evidence="6">
    <location>
        <begin position="211"/>
        <end position="260"/>
    </location>
</feature>
<evidence type="ECO:0000256" key="3">
    <source>
        <dbReference type="ARBA" id="ARBA00022833"/>
    </source>
</evidence>
<keyword evidence="7" id="KW-1185">Reference proteome</keyword>
<dbReference type="AlphaFoldDB" id="A0A914VFB4"/>
<dbReference type="InterPro" id="IPR000315">
    <property type="entry name" value="Znf_B-box"/>
</dbReference>
<protein>
    <submittedName>
        <fullName evidence="8">B box-type domain-containing protein</fullName>
    </submittedName>
</protein>
<feature type="domain" description="B box-type" evidence="6">
    <location>
        <begin position="280"/>
        <end position="322"/>
    </location>
</feature>
<dbReference type="Pfam" id="PF00643">
    <property type="entry name" value="zf-B_box"/>
    <property type="match status" value="1"/>
</dbReference>
<reference evidence="8" key="1">
    <citation type="submission" date="2022-11" db="UniProtKB">
        <authorList>
            <consortium name="WormBaseParasite"/>
        </authorList>
    </citation>
    <scope>IDENTIFICATION</scope>
</reference>
<keyword evidence="2 4" id="KW-0863">Zinc-finger</keyword>
<dbReference type="InterPro" id="IPR050617">
    <property type="entry name" value="E3_ligase_FN3/SPRY"/>
</dbReference>
<organism evidence="7 8">
    <name type="scientific">Plectus sambesii</name>
    <dbReference type="NCBI Taxonomy" id="2011161"/>
    <lineage>
        <taxon>Eukaryota</taxon>
        <taxon>Metazoa</taxon>
        <taxon>Ecdysozoa</taxon>
        <taxon>Nematoda</taxon>
        <taxon>Chromadorea</taxon>
        <taxon>Plectida</taxon>
        <taxon>Plectina</taxon>
        <taxon>Plectoidea</taxon>
        <taxon>Plectidae</taxon>
        <taxon>Plectus</taxon>
    </lineage>
</organism>
<dbReference type="Pfam" id="PF22586">
    <property type="entry name" value="ANCHR-like_BBOX"/>
    <property type="match status" value="1"/>
</dbReference>
<dbReference type="Gene3D" id="4.10.830.40">
    <property type="match status" value="1"/>
</dbReference>
<feature type="compositionally biased region" description="Low complexity" evidence="5">
    <location>
        <begin position="57"/>
        <end position="76"/>
    </location>
</feature>
<dbReference type="GO" id="GO:0008270">
    <property type="term" value="F:zinc ion binding"/>
    <property type="evidence" value="ECO:0007669"/>
    <property type="project" value="UniProtKB-KW"/>
</dbReference>
<dbReference type="SUPFAM" id="SSF57845">
    <property type="entry name" value="B-box zinc-binding domain"/>
    <property type="match status" value="1"/>
</dbReference>
<dbReference type="SMART" id="SM00336">
    <property type="entry name" value="BBOX"/>
    <property type="match status" value="2"/>
</dbReference>
<evidence type="ECO:0000259" key="6">
    <source>
        <dbReference type="PROSITE" id="PS50119"/>
    </source>
</evidence>
<dbReference type="GO" id="GO:0007411">
    <property type="term" value="P:axon guidance"/>
    <property type="evidence" value="ECO:0007669"/>
    <property type="project" value="TreeGrafter"/>
</dbReference>
<accession>A0A914VFB4</accession>
<dbReference type="Gene3D" id="3.30.160.60">
    <property type="entry name" value="Classic Zinc Finger"/>
    <property type="match status" value="1"/>
</dbReference>
<evidence type="ECO:0000256" key="5">
    <source>
        <dbReference type="SAM" id="MobiDB-lite"/>
    </source>
</evidence>
<evidence type="ECO:0000313" key="7">
    <source>
        <dbReference type="Proteomes" id="UP000887566"/>
    </source>
</evidence>
<dbReference type="WBParaSite" id="PSAMB.scaffold1888size26938.g15480.t1">
    <property type="protein sequence ID" value="PSAMB.scaffold1888size26938.g15480.t1"/>
    <property type="gene ID" value="PSAMB.scaffold1888size26938.g15480"/>
</dbReference>
<evidence type="ECO:0000256" key="1">
    <source>
        <dbReference type="ARBA" id="ARBA00022723"/>
    </source>
</evidence>
<evidence type="ECO:0000256" key="4">
    <source>
        <dbReference type="PROSITE-ProRule" id="PRU00024"/>
    </source>
</evidence>